<dbReference type="GO" id="GO:0045893">
    <property type="term" value="P:positive regulation of DNA-templated transcription"/>
    <property type="evidence" value="ECO:0007669"/>
    <property type="project" value="TreeGrafter"/>
</dbReference>
<dbReference type="InterPro" id="IPR009057">
    <property type="entry name" value="Homeodomain-like_sf"/>
</dbReference>
<proteinExistence type="inferred from homology"/>
<feature type="DNA-binding region" description="Homeobox" evidence="8">
    <location>
        <begin position="44"/>
        <end position="103"/>
    </location>
</feature>
<dbReference type="PANTHER" id="PTHR24326:SF620">
    <property type="entry name" value="HOMEOBOX-LEUCINE ZIPPER PROTEIN"/>
    <property type="match status" value="1"/>
</dbReference>
<feature type="non-terminal residue" evidence="14">
    <location>
        <position position="1"/>
    </location>
</feature>
<keyword evidence="11" id="KW-0175">Coiled coil</keyword>
<evidence type="ECO:0000256" key="9">
    <source>
        <dbReference type="RuleBase" id="RU000682"/>
    </source>
</evidence>
<protein>
    <recommendedName>
        <fullName evidence="10">Homeobox-leucine zipper protein</fullName>
    </recommendedName>
    <alternativeName>
        <fullName evidence="10">HD-ZIP protein</fullName>
    </alternativeName>
    <alternativeName>
        <fullName evidence="10">Homeodomain transcription factor</fullName>
    </alternativeName>
</protein>
<accession>A0A6A4LYQ0</accession>
<dbReference type="InterPro" id="IPR045224">
    <property type="entry name" value="HDZip_class_I_plant"/>
</dbReference>
<dbReference type="SUPFAM" id="SSF46689">
    <property type="entry name" value="Homeodomain-like"/>
    <property type="match status" value="1"/>
</dbReference>
<evidence type="ECO:0000256" key="5">
    <source>
        <dbReference type="ARBA" id="ARBA00023163"/>
    </source>
</evidence>
<dbReference type="OrthoDB" id="6159439at2759"/>
<evidence type="ECO:0000256" key="1">
    <source>
        <dbReference type="ARBA" id="ARBA00004123"/>
    </source>
</evidence>
<evidence type="ECO:0000256" key="11">
    <source>
        <dbReference type="SAM" id="Coils"/>
    </source>
</evidence>
<dbReference type="SMART" id="SM00389">
    <property type="entry name" value="HOX"/>
    <property type="match status" value="1"/>
</dbReference>
<dbReference type="Pfam" id="PF00046">
    <property type="entry name" value="Homeodomain"/>
    <property type="match status" value="1"/>
</dbReference>
<dbReference type="PANTHER" id="PTHR24326">
    <property type="entry name" value="HOMEOBOX-LEUCINE ZIPPER PROTEIN"/>
    <property type="match status" value="1"/>
</dbReference>
<name>A0A6A4LYQ0_9ERIC</name>
<evidence type="ECO:0000256" key="7">
    <source>
        <dbReference type="ARBA" id="ARBA00025748"/>
    </source>
</evidence>
<feature type="compositionally biased region" description="Basic and acidic residues" evidence="12">
    <location>
        <begin position="160"/>
        <end position="172"/>
    </location>
</feature>
<reference evidence="14 15" key="1">
    <citation type="journal article" date="2019" name="Genome Biol. Evol.">
        <title>The Rhododendron genome and chromosomal organization provide insight into shared whole-genome duplications across the heath family (Ericaceae).</title>
        <authorList>
            <person name="Soza V.L."/>
            <person name="Lindsley D."/>
            <person name="Waalkes A."/>
            <person name="Ramage E."/>
            <person name="Patwardhan R.P."/>
            <person name="Burton J.N."/>
            <person name="Adey A."/>
            <person name="Kumar A."/>
            <person name="Qiu R."/>
            <person name="Shendure J."/>
            <person name="Hall B."/>
        </authorList>
    </citation>
    <scope>NUCLEOTIDE SEQUENCE [LARGE SCALE GENOMIC DNA]</scope>
    <source>
        <strain evidence="14">RSF 1966-606</strain>
    </source>
</reference>
<evidence type="ECO:0000256" key="10">
    <source>
        <dbReference type="RuleBase" id="RU369038"/>
    </source>
</evidence>
<dbReference type="InterPro" id="IPR017970">
    <property type="entry name" value="Homeobox_CS"/>
</dbReference>
<evidence type="ECO:0000313" key="15">
    <source>
        <dbReference type="Proteomes" id="UP000428333"/>
    </source>
</evidence>
<comment type="subcellular location">
    <subcellularLocation>
        <location evidence="1 8 9">Nucleus</location>
    </subcellularLocation>
</comment>
<dbReference type="Pfam" id="PF02183">
    <property type="entry name" value="HALZ"/>
    <property type="match status" value="1"/>
</dbReference>
<dbReference type="GO" id="GO:0000981">
    <property type="term" value="F:DNA-binding transcription factor activity, RNA polymerase II-specific"/>
    <property type="evidence" value="ECO:0007669"/>
    <property type="project" value="UniProtKB-UniRule"/>
</dbReference>
<evidence type="ECO:0000259" key="13">
    <source>
        <dbReference type="PROSITE" id="PS50071"/>
    </source>
</evidence>
<gene>
    <name evidence="14" type="ORF">C3L33_08457</name>
</gene>
<dbReference type="GO" id="GO:0043565">
    <property type="term" value="F:sequence-specific DNA binding"/>
    <property type="evidence" value="ECO:0007669"/>
    <property type="project" value="InterPro"/>
</dbReference>
<dbReference type="PROSITE" id="PS00027">
    <property type="entry name" value="HOMEOBOX_1"/>
    <property type="match status" value="1"/>
</dbReference>
<keyword evidence="2 10" id="KW-0805">Transcription regulation</keyword>
<keyword evidence="15" id="KW-1185">Reference proteome</keyword>
<comment type="caution">
    <text evidence="14">The sequence shown here is derived from an EMBL/GenBank/DDBJ whole genome shotgun (WGS) entry which is preliminary data.</text>
</comment>
<sequence length="245" mass="28029">MLAMRDTSPAAAVAAAAKAEVSLSSGDSELNVMANIWKSKSKSKNTNRKRFTDEQIRLLESMFKTESRPEMEIKYKLANELGLHPRQVAIWFQNRRARSKSKLIEQEYNLLKRSYDNLASKFDSLKNENQRLLIQLQKLRNLMGKPQDPGKCSDEECDNMDTHSDAEEKTNRLLDCNQPKNRGPLREDSSENLEYVTEEADILKMAEIVPDGSFISTGNWCSFELNFESSGVLDHPSCSSEWWEI</sequence>
<dbReference type="InterPro" id="IPR001356">
    <property type="entry name" value="HD"/>
</dbReference>
<feature type="region of interest" description="Disordered" evidence="12">
    <location>
        <begin position="144"/>
        <end position="191"/>
    </location>
</feature>
<dbReference type="Proteomes" id="UP000428333">
    <property type="component" value="Linkage Group LG05"/>
</dbReference>
<evidence type="ECO:0000256" key="6">
    <source>
        <dbReference type="ARBA" id="ARBA00023242"/>
    </source>
</evidence>
<dbReference type="InterPro" id="IPR003106">
    <property type="entry name" value="Leu_zip_homeo"/>
</dbReference>
<dbReference type="EMBL" id="QEFC01001165">
    <property type="protein sequence ID" value="KAE9459637.1"/>
    <property type="molecule type" value="Genomic_DNA"/>
</dbReference>
<comment type="similarity">
    <text evidence="7 10">Belongs to the HD-ZIP homeobox family. Class I subfamily.</text>
</comment>
<feature type="domain" description="Homeobox" evidence="13">
    <location>
        <begin position="42"/>
        <end position="102"/>
    </location>
</feature>
<evidence type="ECO:0000256" key="12">
    <source>
        <dbReference type="SAM" id="MobiDB-lite"/>
    </source>
</evidence>
<dbReference type="Gene3D" id="1.10.10.60">
    <property type="entry name" value="Homeodomain-like"/>
    <property type="match status" value="1"/>
</dbReference>
<evidence type="ECO:0000256" key="8">
    <source>
        <dbReference type="PROSITE-ProRule" id="PRU00108"/>
    </source>
</evidence>
<keyword evidence="4 8" id="KW-0371">Homeobox</keyword>
<evidence type="ECO:0000256" key="3">
    <source>
        <dbReference type="ARBA" id="ARBA00023125"/>
    </source>
</evidence>
<keyword evidence="3 8" id="KW-0238">DNA-binding</keyword>
<dbReference type="CDD" id="cd00086">
    <property type="entry name" value="homeodomain"/>
    <property type="match status" value="1"/>
</dbReference>
<organism evidence="14 15">
    <name type="scientific">Rhododendron williamsianum</name>
    <dbReference type="NCBI Taxonomy" id="262921"/>
    <lineage>
        <taxon>Eukaryota</taxon>
        <taxon>Viridiplantae</taxon>
        <taxon>Streptophyta</taxon>
        <taxon>Embryophyta</taxon>
        <taxon>Tracheophyta</taxon>
        <taxon>Spermatophyta</taxon>
        <taxon>Magnoliopsida</taxon>
        <taxon>eudicotyledons</taxon>
        <taxon>Gunneridae</taxon>
        <taxon>Pentapetalae</taxon>
        <taxon>asterids</taxon>
        <taxon>Ericales</taxon>
        <taxon>Ericaceae</taxon>
        <taxon>Ericoideae</taxon>
        <taxon>Rhodoreae</taxon>
        <taxon>Rhododendron</taxon>
    </lineage>
</organism>
<dbReference type="AlphaFoldDB" id="A0A6A4LYQ0"/>
<dbReference type="PROSITE" id="PS50071">
    <property type="entry name" value="HOMEOBOX_2"/>
    <property type="match status" value="1"/>
</dbReference>
<keyword evidence="6 8" id="KW-0539">Nucleus</keyword>
<evidence type="ECO:0000313" key="14">
    <source>
        <dbReference type="EMBL" id="KAE9459637.1"/>
    </source>
</evidence>
<evidence type="ECO:0000256" key="2">
    <source>
        <dbReference type="ARBA" id="ARBA00023015"/>
    </source>
</evidence>
<feature type="coiled-coil region" evidence="11">
    <location>
        <begin position="108"/>
        <end position="142"/>
    </location>
</feature>
<dbReference type="GO" id="GO:0005634">
    <property type="term" value="C:nucleus"/>
    <property type="evidence" value="ECO:0007669"/>
    <property type="project" value="UniProtKB-SubCell"/>
</dbReference>
<comment type="function">
    <text evidence="10">Transcription factor.</text>
</comment>
<keyword evidence="5 10" id="KW-0804">Transcription</keyword>
<evidence type="ECO:0000256" key="4">
    <source>
        <dbReference type="ARBA" id="ARBA00023155"/>
    </source>
</evidence>